<gene>
    <name evidence="2" type="ORF">DLM86_20620</name>
</gene>
<evidence type="ECO:0000313" key="3">
    <source>
        <dbReference type="Proteomes" id="UP000247476"/>
    </source>
</evidence>
<dbReference type="Proteomes" id="UP000247476">
    <property type="component" value="Unassembled WGS sequence"/>
</dbReference>
<name>A0A2V5K087_9BACL</name>
<dbReference type="InterPro" id="IPR025139">
    <property type="entry name" value="DUF4062"/>
</dbReference>
<sequence length="380" mass="42667">MVRRFIPGFGPGRSARFPTACRKNNPVRLIHVTLWGGIALLRVFISSTIRDLHFVRADLAGQIESALGHRAVTSESIEFDFTGSGSIVDSCLDEIAKSDVYLLVIGERYGSIVPEWGISITHAEYRHAVALRKPVLVVVLNRIWILYQDDSPTLESGLKQFIDEVSSNFARNVKPFENADDAFGYLRAQLSILLKNYVRTGLNPPEVHDIIRTSRINESANRLFVSLLENSDHASPDYARVLAVFIQELHTGEIRSHLLQLQLSQVTGATLYRLTADGERLVKLGSAGNVGGRESFQVADSTSYVSQTYLSGKTELFEVEKLGFREYIICVPIAKHYVVTLHCFLEKQSRRAFDSRLVLDDFTHKNQVLFGILALFLERV</sequence>
<dbReference type="AlphaFoldDB" id="A0A2V5K087"/>
<feature type="domain" description="DUF4062" evidence="1">
    <location>
        <begin position="42"/>
        <end position="128"/>
    </location>
</feature>
<evidence type="ECO:0000259" key="1">
    <source>
        <dbReference type="Pfam" id="PF13271"/>
    </source>
</evidence>
<dbReference type="Pfam" id="PF13271">
    <property type="entry name" value="DUF4062"/>
    <property type="match status" value="1"/>
</dbReference>
<keyword evidence="3" id="KW-1185">Reference proteome</keyword>
<accession>A0A2V5K087</accession>
<proteinExistence type="predicted"/>
<protein>
    <recommendedName>
        <fullName evidence="1">DUF4062 domain-containing protein</fullName>
    </recommendedName>
</protein>
<comment type="caution">
    <text evidence="2">The sequence shown here is derived from an EMBL/GenBank/DDBJ whole genome shotgun (WGS) entry which is preliminary data.</text>
</comment>
<dbReference type="EMBL" id="QJVJ01000009">
    <property type="protein sequence ID" value="PYI52579.1"/>
    <property type="molecule type" value="Genomic_DNA"/>
</dbReference>
<evidence type="ECO:0000313" key="2">
    <source>
        <dbReference type="EMBL" id="PYI52579.1"/>
    </source>
</evidence>
<reference evidence="2 3" key="1">
    <citation type="submission" date="2018-05" db="EMBL/GenBank/DDBJ databases">
        <title>Paenibacillus flagellatus sp. nov., isolated from selenium mineral soil.</title>
        <authorList>
            <person name="Dai X."/>
        </authorList>
    </citation>
    <scope>NUCLEOTIDE SEQUENCE [LARGE SCALE GENOMIC DNA]</scope>
    <source>
        <strain evidence="2 3">DXL2</strain>
    </source>
</reference>
<organism evidence="2 3">
    <name type="scientific">Paenibacillus flagellatus</name>
    <dbReference type="NCBI Taxonomy" id="2211139"/>
    <lineage>
        <taxon>Bacteria</taxon>
        <taxon>Bacillati</taxon>
        <taxon>Bacillota</taxon>
        <taxon>Bacilli</taxon>
        <taxon>Bacillales</taxon>
        <taxon>Paenibacillaceae</taxon>
        <taxon>Paenibacillus</taxon>
    </lineage>
</organism>